<dbReference type="EMBL" id="CAXAMM010020779">
    <property type="protein sequence ID" value="CAK9048565.1"/>
    <property type="molecule type" value="Genomic_DNA"/>
</dbReference>
<evidence type="ECO:0000313" key="2">
    <source>
        <dbReference type="EMBL" id="CAK9048565.1"/>
    </source>
</evidence>
<evidence type="ECO:0000313" key="3">
    <source>
        <dbReference type="Proteomes" id="UP001642464"/>
    </source>
</evidence>
<sequence length="668" mass="75244">MASDSGSLPPAVRILLHEGWQLPTVAFFHRMPDEEIRAMLPSMARGWTPGEMDGLRQEAKRQKRLMDIEDGAFYHHQKLLYKDASTVEKVIGNLASTLSEVGTSLVLARKTMPRVTWKSRLQKALANAPDDQHRAKAEEKERQRWIRELMMLLEDAGFLASLARDPEATKQLASRVAAGRRASTLRQHVKYGRRLQVYMESIYGTAWLRSPGDFIGYVALLLEEPCGRSVPGSLFKCLAFLEAAAEVSPEKRLSSAQSIHNYLKEVEQGTTWKARQRNKAARIPVEVARAWEIGVLDVTLQSFKRIYCWYKLIKLWGGLRSHDSQGVPPSTLEFDPLVGLQGEILRAKTTGVGRRVEVVQFYVAAEAWLVHKDWLRVGLQLFTTMNKDADMERRDFLMCKPNESLRGFRKGMLSYPEAMCYSRALHTELYSIRLDEDGQPQKLMIPEATSYWSEHSEREYAVTSKRVVMQAQAHVAGKIKAQYSITDYTDDRSVLNNFALWLQAVHGMTPTQAHAEIMKIAPPTWGGMGNGPFHVLSKPIKKKAEGPEVLEVLESPTEVFSDDEVMDDPAPEERYNLGTYILSVVGKTKRRTLHVIGGCYRVPGVHYRDFVVVGMERPEILPDQGERLCSTCFTKKDSIAEALQQGEDGEHSSGSESSSSEGVTDEDA</sequence>
<dbReference type="Proteomes" id="UP001642464">
    <property type="component" value="Unassembled WGS sequence"/>
</dbReference>
<organism evidence="2 3">
    <name type="scientific">Durusdinium trenchii</name>
    <dbReference type="NCBI Taxonomy" id="1381693"/>
    <lineage>
        <taxon>Eukaryota</taxon>
        <taxon>Sar</taxon>
        <taxon>Alveolata</taxon>
        <taxon>Dinophyceae</taxon>
        <taxon>Suessiales</taxon>
        <taxon>Symbiodiniaceae</taxon>
        <taxon>Durusdinium</taxon>
    </lineage>
</organism>
<feature type="region of interest" description="Disordered" evidence="1">
    <location>
        <begin position="640"/>
        <end position="668"/>
    </location>
</feature>
<name>A0ABP0MAN4_9DINO</name>
<keyword evidence="3" id="KW-1185">Reference proteome</keyword>
<reference evidence="2 3" key="1">
    <citation type="submission" date="2024-02" db="EMBL/GenBank/DDBJ databases">
        <authorList>
            <person name="Chen Y."/>
            <person name="Shah S."/>
            <person name="Dougan E. K."/>
            <person name="Thang M."/>
            <person name="Chan C."/>
        </authorList>
    </citation>
    <scope>NUCLEOTIDE SEQUENCE [LARGE SCALE GENOMIC DNA]</scope>
</reference>
<accession>A0ABP0MAN4</accession>
<comment type="caution">
    <text evidence="2">The sequence shown here is derived from an EMBL/GenBank/DDBJ whole genome shotgun (WGS) entry which is preliminary data.</text>
</comment>
<gene>
    <name evidence="2" type="ORF">SCF082_LOCUS27030</name>
</gene>
<evidence type="ECO:0000256" key="1">
    <source>
        <dbReference type="SAM" id="MobiDB-lite"/>
    </source>
</evidence>
<protein>
    <submittedName>
        <fullName evidence="2">DnaJ-like subfamily C member 17</fullName>
    </submittedName>
</protein>
<proteinExistence type="predicted"/>